<dbReference type="Proteomes" id="UP001497512">
    <property type="component" value="Chromosome 11"/>
</dbReference>
<evidence type="ECO:0000313" key="3">
    <source>
        <dbReference type="Proteomes" id="UP001497512"/>
    </source>
</evidence>
<gene>
    <name evidence="2" type="ORF">CSSPTR1EN2_LOCUS3348</name>
</gene>
<evidence type="ECO:0000256" key="1">
    <source>
        <dbReference type="SAM" id="MobiDB-lite"/>
    </source>
</evidence>
<reference evidence="2" key="1">
    <citation type="submission" date="2024-02" db="EMBL/GenBank/DDBJ databases">
        <authorList>
            <consortium name="ELIXIR-Norway"/>
            <consortium name="Elixir Norway"/>
        </authorList>
    </citation>
    <scope>NUCLEOTIDE SEQUENCE</scope>
</reference>
<evidence type="ECO:0000313" key="2">
    <source>
        <dbReference type="EMBL" id="CAK9196187.1"/>
    </source>
</evidence>
<sequence length="98" mass="10872">MALTQFRFSHEGFPLPTSPSGVWVVRTAKREGETYDRRAGRTPFPPPSSVPLTTTAVNDQEGDPTRLVSYVSSRRTAQPKHLYGGHPTSVTTKPRILH</sequence>
<dbReference type="EMBL" id="OZ019903">
    <property type="protein sequence ID" value="CAK9196187.1"/>
    <property type="molecule type" value="Genomic_DNA"/>
</dbReference>
<feature type="region of interest" description="Disordered" evidence="1">
    <location>
        <begin position="33"/>
        <end position="98"/>
    </location>
</feature>
<proteinExistence type="predicted"/>
<keyword evidence="3" id="KW-1185">Reference proteome</keyword>
<protein>
    <submittedName>
        <fullName evidence="2">Uncharacterized protein</fullName>
    </submittedName>
</protein>
<organism evidence="2 3">
    <name type="scientific">Sphagnum troendelagicum</name>
    <dbReference type="NCBI Taxonomy" id="128251"/>
    <lineage>
        <taxon>Eukaryota</taxon>
        <taxon>Viridiplantae</taxon>
        <taxon>Streptophyta</taxon>
        <taxon>Embryophyta</taxon>
        <taxon>Bryophyta</taxon>
        <taxon>Sphagnophytina</taxon>
        <taxon>Sphagnopsida</taxon>
        <taxon>Sphagnales</taxon>
        <taxon>Sphagnaceae</taxon>
        <taxon>Sphagnum</taxon>
    </lineage>
</organism>
<name>A0ABP0THI8_9BRYO</name>
<accession>A0ABP0THI8</accession>